<gene>
    <name evidence="1" type="ORF">HGB41_01670</name>
</gene>
<organism evidence="1 2">
    <name type="scientific">Telluria aromaticivorans</name>
    <dbReference type="NCBI Taxonomy" id="2725995"/>
    <lineage>
        <taxon>Bacteria</taxon>
        <taxon>Pseudomonadati</taxon>
        <taxon>Pseudomonadota</taxon>
        <taxon>Betaproteobacteria</taxon>
        <taxon>Burkholderiales</taxon>
        <taxon>Oxalobacteraceae</taxon>
        <taxon>Telluria group</taxon>
        <taxon>Telluria</taxon>
    </lineage>
</organism>
<accession>A0A7Y2NYP6</accession>
<proteinExistence type="predicted"/>
<comment type="caution">
    <text evidence="1">The sequence shown here is derived from an EMBL/GenBank/DDBJ whole genome shotgun (WGS) entry which is preliminary data.</text>
</comment>
<evidence type="ECO:0000313" key="2">
    <source>
        <dbReference type="Proteomes" id="UP000533905"/>
    </source>
</evidence>
<dbReference type="AlphaFoldDB" id="A0A7Y2NYP6"/>
<sequence>MAGSTGAKIQFTHNDVEVGARLYEALVHCARSLRGMPITYGDLLAMARQLHPKDAVLDRAVPVGIGMKLLFVEDFCRANAYPKLACLAVNRSTMRPGSGYKGDWEADKRAVAGFDWSVADAQLATYAGAARAAVPARLKPRKERPADVSWYAYFCSHRAACEKVTAQDKKEIINLMMAGLDPETSLKRVLAAKADFGEES</sequence>
<dbReference type="RefSeq" id="WP_171080447.1">
    <property type="nucleotide sequence ID" value="NZ_JABAIV010000001.1"/>
</dbReference>
<evidence type="ECO:0000313" key="1">
    <source>
        <dbReference type="EMBL" id="NNG21716.1"/>
    </source>
</evidence>
<protein>
    <submittedName>
        <fullName evidence="1">Uncharacterized protein</fullName>
    </submittedName>
</protein>
<name>A0A7Y2NYP6_9BURK</name>
<reference evidence="1 2" key="1">
    <citation type="submission" date="2020-04" db="EMBL/GenBank/DDBJ databases">
        <title>Massilia sp. nov., a cold adapted bacteria isolated from Arctic soil.</title>
        <authorList>
            <person name="Son J."/>
            <person name="Ka J.-O."/>
        </authorList>
    </citation>
    <scope>NUCLEOTIDE SEQUENCE [LARGE SCALE GENOMIC DNA]</scope>
    <source>
        <strain evidence="1 2">ML15P13</strain>
    </source>
</reference>
<dbReference type="EMBL" id="JABAIV010000001">
    <property type="protein sequence ID" value="NNG21716.1"/>
    <property type="molecule type" value="Genomic_DNA"/>
</dbReference>
<keyword evidence="2" id="KW-1185">Reference proteome</keyword>
<dbReference type="Proteomes" id="UP000533905">
    <property type="component" value="Unassembled WGS sequence"/>
</dbReference>